<accession>A0A0D2AIZ7</accession>
<evidence type="ECO:0000313" key="2">
    <source>
        <dbReference type="Proteomes" id="UP000054466"/>
    </source>
</evidence>
<dbReference type="Proteomes" id="UP000054466">
    <property type="component" value="Unassembled WGS sequence"/>
</dbReference>
<dbReference type="HOGENOM" id="CLU_1294265_0_0_1"/>
<proteinExistence type="predicted"/>
<gene>
    <name evidence="1" type="ORF">PV07_10564</name>
</gene>
<sequence>MFGDAKSDRVFPSRLAFIKSIFKPHVDQLFPFYDHARFCYGKAAQTPSRRVQLQTVYNDAAYMTQHPRGSGRLYNCVVVDGSYIVFDPAAPKILLTRAEIEDLLRQEFNAARDEADMGQIRWYACSPKNRVLAKELQAHQHLELSGDAWKVRRGERNPDVKYTLTVDRIIQCARETLDTPSTSNEPNNMFSRAWQLYQETVETSIRMLQVQSQ</sequence>
<evidence type="ECO:0000313" key="1">
    <source>
        <dbReference type="EMBL" id="KIW24877.1"/>
    </source>
</evidence>
<dbReference type="GeneID" id="27349758"/>
<name>A0A0D2AIZ7_9EURO</name>
<dbReference type="EMBL" id="KN847045">
    <property type="protein sequence ID" value="KIW24877.1"/>
    <property type="molecule type" value="Genomic_DNA"/>
</dbReference>
<dbReference type="VEuPathDB" id="FungiDB:PV07_10564"/>
<dbReference type="OrthoDB" id="4810622at2759"/>
<protein>
    <submittedName>
        <fullName evidence="1">Uncharacterized protein</fullName>
    </submittedName>
</protein>
<reference evidence="1 2" key="1">
    <citation type="submission" date="2015-01" db="EMBL/GenBank/DDBJ databases">
        <title>The Genome Sequence of Cladophialophora immunda CBS83496.</title>
        <authorList>
            <consortium name="The Broad Institute Genomics Platform"/>
            <person name="Cuomo C."/>
            <person name="de Hoog S."/>
            <person name="Gorbushina A."/>
            <person name="Stielow B."/>
            <person name="Teixiera M."/>
            <person name="Abouelleil A."/>
            <person name="Chapman S.B."/>
            <person name="Priest M."/>
            <person name="Young S.K."/>
            <person name="Wortman J."/>
            <person name="Nusbaum C."/>
            <person name="Birren B."/>
        </authorList>
    </citation>
    <scope>NUCLEOTIDE SEQUENCE [LARGE SCALE GENOMIC DNA]</scope>
    <source>
        <strain evidence="1 2">CBS 83496</strain>
    </source>
</reference>
<organism evidence="1 2">
    <name type="scientific">Cladophialophora immunda</name>
    <dbReference type="NCBI Taxonomy" id="569365"/>
    <lineage>
        <taxon>Eukaryota</taxon>
        <taxon>Fungi</taxon>
        <taxon>Dikarya</taxon>
        <taxon>Ascomycota</taxon>
        <taxon>Pezizomycotina</taxon>
        <taxon>Eurotiomycetes</taxon>
        <taxon>Chaetothyriomycetidae</taxon>
        <taxon>Chaetothyriales</taxon>
        <taxon>Herpotrichiellaceae</taxon>
        <taxon>Cladophialophora</taxon>
    </lineage>
</organism>
<keyword evidence="2" id="KW-1185">Reference proteome</keyword>
<dbReference type="AlphaFoldDB" id="A0A0D2AIZ7"/>
<dbReference type="RefSeq" id="XP_016245093.1">
    <property type="nucleotide sequence ID" value="XM_016397902.1"/>
</dbReference>